<dbReference type="EMBL" id="JAERTX010000005">
    <property type="protein sequence ID" value="MBM9459723.1"/>
    <property type="molecule type" value="Genomic_DNA"/>
</dbReference>
<keyword evidence="3 7" id="KW-0812">Transmembrane</keyword>
<evidence type="ECO:0000256" key="4">
    <source>
        <dbReference type="ARBA" id="ARBA00022989"/>
    </source>
</evidence>
<organism evidence="10 11">
    <name type="scientific">Nocardioides faecalis</name>
    <dbReference type="NCBI Taxonomy" id="2803858"/>
    <lineage>
        <taxon>Bacteria</taxon>
        <taxon>Bacillati</taxon>
        <taxon>Actinomycetota</taxon>
        <taxon>Actinomycetes</taxon>
        <taxon>Propionibacteriales</taxon>
        <taxon>Nocardioidaceae</taxon>
        <taxon>Nocardioides</taxon>
    </lineage>
</organism>
<evidence type="ECO:0000313" key="11">
    <source>
        <dbReference type="Proteomes" id="UP000663791"/>
    </source>
</evidence>
<dbReference type="InterPro" id="IPR050250">
    <property type="entry name" value="Macrolide_Exporter_MacB"/>
</dbReference>
<evidence type="ECO:0000256" key="3">
    <source>
        <dbReference type="ARBA" id="ARBA00022692"/>
    </source>
</evidence>
<dbReference type="Pfam" id="PF02687">
    <property type="entry name" value="FtsX"/>
    <property type="match status" value="1"/>
</dbReference>
<keyword evidence="4 7" id="KW-1133">Transmembrane helix</keyword>
<keyword evidence="11" id="KW-1185">Reference proteome</keyword>
<feature type="transmembrane region" description="Helical" evidence="7">
    <location>
        <begin position="262"/>
        <end position="286"/>
    </location>
</feature>
<keyword evidence="5 7" id="KW-0472">Membrane</keyword>
<feature type="transmembrane region" description="Helical" evidence="7">
    <location>
        <begin position="351"/>
        <end position="371"/>
    </location>
</feature>
<evidence type="ECO:0000259" key="8">
    <source>
        <dbReference type="Pfam" id="PF02687"/>
    </source>
</evidence>
<evidence type="ECO:0000256" key="2">
    <source>
        <dbReference type="ARBA" id="ARBA00022475"/>
    </source>
</evidence>
<dbReference type="GO" id="GO:0005886">
    <property type="term" value="C:plasma membrane"/>
    <property type="evidence" value="ECO:0007669"/>
    <property type="project" value="UniProtKB-SubCell"/>
</dbReference>
<dbReference type="PANTHER" id="PTHR30572">
    <property type="entry name" value="MEMBRANE COMPONENT OF TRANSPORTER-RELATED"/>
    <property type="match status" value="1"/>
</dbReference>
<evidence type="ECO:0000256" key="1">
    <source>
        <dbReference type="ARBA" id="ARBA00004651"/>
    </source>
</evidence>
<evidence type="ECO:0000256" key="6">
    <source>
        <dbReference type="ARBA" id="ARBA00038076"/>
    </source>
</evidence>
<dbReference type="PANTHER" id="PTHR30572:SF4">
    <property type="entry name" value="ABC TRANSPORTER PERMEASE YTRF"/>
    <property type="match status" value="1"/>
</dbReference>
<proteinExistence type="inferred from homology"/>
<feature type="transmembrane region" description="Helical" evidence="7">
    <location>
        <begin position="306"/>
        <end position="339"/>
    </location>
</feature>
<keyword evidence="2" id="KW-1003">Cell membrane</keyword>
<evidence type="ECO:0000256" key="7">
    <source>
        <dbReference type="SAM" id="Phobius"/>
    </source>
</evidence>
<feature type="transmembrane region" description="Helical" evidence="7">
    <location>
        <begin position="26"/>
        <end position="46"/>
    </location>
</feature>
<accession>A0A938Y491</accession>
<dbReference type="RefSeq" id="WP_205291027.1">
    <property type="nucleotide sequence ID" value="NZ_CP074406.1"/>
</dbReference>
<reference evidence="10" key="1">
    <citation type="submission" date="2021-01" db="EMBL/GenBank/DDBJ databases">
        <title>Novel species in genus Nocardioides.</title>
        <authorList>
            <person name="Zhang G."/>
        </authorList>
    </citation>
    <scope>NUCLEOTIDE SEQUENCE</scope>
    <source>
        <strain evidence="10">Zg-536</strain>
    </source>
</reference>
<sequence length="384" mass="39326">MSLRSESLLLLADAHASLTAKPMRSVALMAGILLGVATVVSAVLLADTQQTKVDRAFDQQRADVVVITGEAVPARGFSAAAIRQVTALPVAGPAGELSIWQDHQQFRRAGGPREEVVAPLVVADPAGLRLAGAALSEGDPFRADATGEVWLGSSAAQRAGVTVGDVVVVQRHRFEVAGLLSAHGRYAYVDSSVLMSRPDATGVLGEGENVRLLIDVRPGSAAAVADFARAVLDPGQTMFLANATPPDSAELPKQVGEQLRTLGLGLGLVVGIVGLIGVANTLAMTVAHRVRELGLRSALGWSRRRLATLILTESAVAGVQASVVGAAVAVAGVGGWCLVQDLTLIIDPRWLLAAIGGGVAASVIGGILPALQAGSISPMAAMRS</sequence>
<dbReference type="Proteomes" id="UP000663791">
    <property type="component" value="Unassembled WGS sequence"/>
</dbReference>
<name>A0A938Y491_9ACTN</name>
<dbReference type="AlphaFoldDB" id="A0A938Y491"/>
<comment type="caution">
    <text evidence="10">The sequence shown here is derived from an EMBL/GenBank/DDBJ whole genome shotgun (WGS) entry which is preliminary data.</text>
</comment>
<feature type="domain" description="MacB-like periplasmic core" evidence="9">
    <location>
        <begin position="26"/>
        <end position="228"/>
    </location>
</feature>
<evidence type="ECO:0000313" key="10">
    <source>
        <dbReference type="EMBL" id="MBM9459723.1"/>
    </source>
</evidence>
<protein>
    <submittedName>
        <fullName evidence="10">ABC transporter permease</fullName>
    </submittedName>
</protein>
<dbReference type="Pfam" id="PF12704">
    <property type="entry name" value="MacB_PCD"/>
    <property type="match status" value="1"/>
</dbReference>
<evidence type="ECO:0000256" key="5">
    <source>
        <dbReference type="ARBA" id="ARBA00023136"/>
    </source>
</evidence>
<dbReference type="InterPro" id="IPR003838">
    <property type="entry name" value="ABC3_permease_C"/>
</dbReference>
<comment type="subcellular location">
    <subcellularLocation>
        <location evidence="1">Cell membrane</location>
        <topology evidence="1">Multi-pass membrane protein</topology>
    </subcellularLocation>
</comment>
<dbReference type="GO" id="GO:0022857">
    <property type="term" value="F:transmembrane transporter activity"/>
    <property type="evidence" value="ECO:0007669"/>
    <property type="project" value="TreeGrafter"/>
</dbReference>
<feature type="domain" description="ABC3 transporter permease C-terminal" evidence="8">
    <location>
        <begin position="267"/>
        <end position="378"/>
    </location>
</feature>
<comment type="similarity">
    <text evidence="6">Belongs to the ABC-4 integral membrane protein family.</text>
</comment>
<gene>
    <name evidence="10" type="ORF">JK386_07390</name>
</gene>
<dbReference type="InterPro" id="IPR025857">
    <property type="entry name" value="MacB_PCD"/>
</dbReference>
<evidence type="ECO:0000259" key="9">
    <source>
        <dbReference type="Pfam" id="PF12704"/>
    </source>
</evidence>